<dbReference type="GO" id="GO:0006096">
    <property type="term" value="P:glycolytic process"/>
    <property type="evidence" value="ECO:0007669"/>
    <property type="project" value="TreeGrafter"/>
</dbReference>
<accession>A0A2U1MY33</accession>
<protein>
    <submittedName>
        <fullName evidence="4">Gp domain-containing protein</fullName>
    </submittedName>
</protein>
<dbReference type="STRING" id="35608.A0A2U1MY33"/>
<evidence type="ECO:0000256" key="1">
    <source>
        <dbReference type="ARBA" id="ARBA00007406"/>
    </source>
</evidence>
<dbReference type="Gene3D" id="3.30.360.10">
    <property type="entry name" value="Dihydrodipicolinate Reductase, domain 2"/>
    <property type="match status" value="1"/>
</dbReference>
<comment type="caution">
    <text evidence="4">The sequence shown here is derived from an EMBL/GenBank/DDBJ whole genome shotgun (WGS) entry which is preliminary data.</text>
</comment>
<dbReference type="PANTHER" id="PTHR10836">
    <property type="entry name" value="GLYCERALDEHYDE 3-PHOSPHATE DEHYDROGENASE"/>
    <property type="match status" value="1"/>
</dbReference>
<dbReference type="SMART" id="SM00846">
    <property type="entry name" value="Gp_dh_N"/>
    <property type="match status" value="1"/>
</dbReference>
<reference evidence="4 5" key="1">
    <citation type="journal article" date="2018" name="Mol. Plant">
        <title>The genome of Artemisia annua provides insight into the evolution of Asteraceae family and artemisinin biosynthesis.</title>
        <authorList>
            <person name="Shen Q."/>
            <person name="Zhang L."/>
            <person name="Liao Z."/>
            <person name="Wang S."/>
            <person name="Yan T."/>
            <person name="Shi P."/>
            <person name="Liu M."/>
            <person name="Fu X."/>
            <person name="Pan Q."/>
            <person name="Wang Y."/>
            <person name="Lv Z."/>
            <person name="Lu X."/>
            <person name="Zhang F."/>
            <person name="Jiang W."/>
            <person name="Ma Y."/>
            <person name="Chen M."/>
            <person name="Hao X."/>
            <person name="Li L."/>
            <person name="Tang Y."/>
            <person name="Lv G."/>
            <person name="Zhou Y."/>
            <person name="Sun X."/>
            <person name="Brodelius P.E."/>
            <person name="Rose J.K.C."/>
            <person name="Tang K."/>
        </authorList>
    </citation>
    <scope>NUCLEOTIDE SEQUENCE [LARGE SCALE GENOMIC DNA]</scope>
    <source>
        <strain evidence="5">cv. Huhao1</strain>
        <tissue evidence="4">Leaf</tissue>
    </source>
</reference>
<evidence type="ECO:0000259" key="3">
    <source>
        <dbReference type="SMART" id="SM00846"/>
    </source>
</evidence>
<dbReference type="AlphaFoldDB" id="A0A2U1MY33"/>
<evidence type="ECO:0000256" key="2">
    <source>
        <dbReference type="ARBA" id="ARBA00023002"/>
    </source>
</evidence>
<name>A0A2U1MY33_ARTAN</name>
<organism evidence="4 5">
    <name type="scientific">Artemisia annua</name>
    <name type="common">Sweet wormwood</name>
    <dbReference type="NCBI Taxonomy" id="35608"/>
    <lineage>
        <taxon>Eukaryota</taxon>
        <taxon>Viridiplantae</taxon>
        <taxon>Streptophyta</taxon>
        <taxon>Embryophyta</taxon>
        <taxon>Tracheophyta</taxon>
        <taxon>Spermatophyta</taxon>
        <taxon>Magnoliopsida</taxon>
        <taxon>eudicotyledons</taxon>
        <taxon>Gunneridae</taxon>
        <taxon>Pentapetalae</taxon>
        <taxon>asterids</taxon>
        <taxon>campanulids</taxon>
        <taxon>Asterales</taxon>
        <taxon>Asteraceae</taxon>
        <taxon>Asteroideae</taxon>
        <taxon>Anthemideae</taxon>
        <taxon>Artemisiinae</taxon>
        <taxon>Artemisia</taxon>
    </lineage>
</organism>
<dbReference type="Proteomes" id="UP000245207">
    <property type="component" value="Unassembled WGS sequence"/>
</dbReference>
<dbReference type="InterPro" id="IPR020828">
    <property type="entry name" value="GlycerAld_3-P_DH_NAD(P)-bd"/>
</dbReference>
<keyword evidence="2" id="KW-0560">Oxidoreductase</keyword>
<dbReference type="SUPFAM" id="SSF51735">
    <property type="entry name" value="NAD(P)-binding Rossmann-fold domains"/>
    <property type="match status" value="1"/>
</dbReference>
<keyword evidence="5" id="KW-1185">Reference proteome</keyword>
<evidence type="ECO:0000313" key="4">
    <source>
        <dbReference type="EMBL" id="PWA66168.1"/>
    </source>
</evidence>
<feature type="domain" description="Glyceraldehyde 3-phosphate dehydrogenase NAD(P) binding" evidence="3">
    <location>
        <begin position="542"/>
        <end position="620"/>
    </location>
</feature>
<dbReference type="InterPro" id="IPR020831">
    <property type="entry name" value="GlycerAld/Erythrose_P_DH"/>
</dbReference>
<dbReference type="EMBL" id="PKPP01004089">
    <property type="protein sequence ID" value="PWA66168.1"/>
    <property type="molecule type" value="Genomic_DNA"/>
</dbReference>
<dbReference type="GO" id="GO:0051287">
    <property type="term" value="F:NAD binding"/>
    <property type="evidence" value="ECO:0007669"/>
    <property type="project" value="InterPro"/>
</dbReference>
<proteinExistence type="inferred from homology"/>
<dbReference type="GO" id="GO:0004365">
    <property type="term" value="F:glyceraldehyde-3-phosphate dehydrogenase (NAD+) (phosphorylating) activity"/>
    <property type="evidence" value="ECO:0007669"/>
    <property type="project" value="TreeGrafter"/>
</dbReference>
<dbReference type="PANTHER" id="PTHR10836:SF76">
    <property type="entry name" value="GLYCERALDEHYDE-3-PHOSPHATE DEHYDROGENASE-RELATED"/>
    <property type="match status" value="1"/>
</dbReference>
<dbReference type="GO" id="GO:0005829">
    <property type="term" value="C:cytosol"/>
    <property type="evidence" value="ECO:0007669"/>
    <property type="project" value="TreeGrafter"/>
</dbReference>
<gene>
    <name evidence="4" type="ORF">CTI12_AA329740</name>
</gene>
<dbReference type="InterPro" id="IPR036291">
    <property type="entry name" value="NAD(P)-bd_dom_sf"/>
</dbReference>
<comment type="similarity">
    <text evidence="1">Belongs to the glyceraldehyde-3-phosphate dehydrogenase family.</text>
</comment>
<evidence type="ECO:0000313" key="5">
    <source>
        <dbReference type="Proteomes" id="UP000245207"/>
    </source>
</evidence>
<sequence>MFESSGILINFTNGSFCSFLLCFGFELGNLIPNSCMVGTTVEGVSPPSGPVIRLHQVVPNGWLKWVDLGDENFSTHISLDRTTTKNGNAIIEPTRFLTDECVTRKSMYSIHCTPERILITNLLTEEREKHAVSWLADIASSTRVFGSFSTPTFGVSITITFGAPTTPLFGSTSTPAFTASSCLGACTYCKTKHARGHLGSYTVNKLLAIFTKQAQMNESQGYKNFVYHYTKESSNKNMRNTTLDVNIILSTQPHSIKILFTIILKRVPTRTCVTPLSMLTLFYLHSHTDGYPGNHVLWLLKYKNFVYHYTKESSNKNMRNTTLDVNIILSTQPHSIKILFTIILKRVPSRTCVTPLSMLTLFYLHSHTESSIKNMRNTTLDVNIILSTQPHRGCRELKTGCGRIFISPTTQSAHLATSVFGHYRIHVSCCYLHKYHQVSMNVWIFVIASPIDFYGGQELGKVNWLSIRLANVSFETVKHSRAEKIKKLKIIKQGHSGPTTTCGSLLIRGITLKLIQVRPKILLTFHFSHQATGVIIHSDIHVQVRYESVHGNGRTLNSRSRTRRPFSLVRSMSLFGIRNPEEIPWGAAGVDFVVESTGVFTDKDKAAAHLKVLLRRSSSLLLTRTLPCLLWVSMSMNISLSMTLFQMPVAQPTVLLLWPKVINYMFGIVEGFMITVHFITGMQHFSLMLTLVKS</sequence>
<dbReference type="Gene3D" id="3.40.50.720">
    <property type="entry name" value="NAD(P)-binding Rossmann-like Domain"/>
    <property type="match status" value="1"/>
</dbReference>